<evidence type="ECO:0000313" key="2">
    <source>
        <dbReference type="EMBL" id="ABO59058.1"/>
    </source>
</evidence>
<dbReference type="KEGG" id="bvi:Bcep1808_6144"/>
<accession>A4JS05</accession>
<dbReference type="HOGENOM" id="CLU_1615918_0_0_4"/>
<dbReference type="EMBL" id="CP000616">
    <property type="protein sequence ID" value="ABO59058.1"/>
    <property type="molecule type" value="Genomic_DNA"/>
</dbReference>
<proteinExistence type="predicted"/>
<feature type="transmembrane region" description="Helical" evidence="1">
    <location>
        <begin position="12"/>
        <end position="45"/>
    </location>
</feature>
<sequence>MSRYLKFATRSLRAAASMVLTPLGVIGCTGLLWLCTCLFFAAMLLEAREDAYDGEVRHARQLVTALERDILRSIELYELSMSAAAQGATNPRVMSLSEMRRRLSHRRRQGEKHDLRWPPGCDRRRQDGVWRLADRIARVSGHVEQVSAPLAALAAEFPRQWRRR</sequence>
<dbReference type="Proteomes" id="UP000002287">
    <property type="component" value="Chromosome 3"/>
</dbReference>
<keyword evidence="1" id="KW-1133">Transmembrane helix</keyword>
<name>A4JS05_BURVG</name>
<dbReference type="PROSITE" id="PS51257">
    <property type="entry name" value="PROKAR_LIPOPROTEIN"/>
    <property type="match status" value="1"/>
</dbReference>
<evidence type="ECO:0000256" key="1">
    <source>
        <dbReference type="SAM" id="Phobius"/>
    </source>
</evidence>
<keyword evidence="1" id="KW-0472">Membrane</keyword>
<reference evidence="3" key="1">
    <citation type="submission" date="2007-03" db="EMBL/GenBank/DDBJ databases">
        <title>Complete sequence of chromosome 3 of Burkholderia vietnamiensis G4.</title>
        <authorList>
            <consortium name="US DOE Joint Genome Institute"/>
            <person name="Copeland A."/>
            <person name="Lucas S."/>
            <person name="Lapidus A."/>
            <person name="Barry K."/>
            <person name="Detter J.C."/>
            <person name="Glavina del Rio T."/>
            <person name="Hammon N."/>
            <person name="Israni S."/>
            <person name="Dalin E."/>
            <person name="Tice H."/>
            <person name="Pitluck S."/>
            <person name="Chain P."/>
            <person name="Malfatti S."/>
            <person name="Shin M."/>
            <person name="Vergez L."/>
            <person name="Schmutz J."/>
            <person name="Larimer F."/>
            <person name="Land M."/>
            <person name="Hauser L."/>
            <person name="Kyrpides N."/>
            <person name="Tiedje J."/>
            <person name="Richardson P."/>
        </authorList>
    </citation>
    <scope>NUCLEOTIDE SEQUENCE [LARGE SCALE GENOMIC DNA]</scope>
    <source>
        <strain evidence="3">G4 / LMG 22486</strain>
    </source>
</reference>
<protein>
    <submittedName>
        <fullName evidence="2">Uncharacterized protein</fullName>
    </submittedName>
</protein>
<evidence type="ECO:0000313" key="3">
    <source>
        <dbReference type="Proteomes" id="UP000002287"/>
    </source>
</evidence>
<keyword evidence="1" id="KW-0812">Transmembrane</keyword>
<gene>
    <name evidence="2" type="ordered locus">Bcep1808_6144</name>
</gene>
<dbReference type="AlphaFoldDB" id="A4JS05"/>
<organism evidence="2 3">
    <name type="scientific">Burkholderia vietnamiensis (strain G4 / LMG 22486)</name>
    <name type="common">Burkholderia cepacia (strain R1808)</name>
    <dbReference type="NCBI Taxonomy" id="269482"/>
    <lineage>
        <taxon>Bacteria</taxon>
        <taxon>Pseudomonadati</taxon>
        <taxon>Pseudomonadota</taxon>
        <taxon>Betaproteobacteria</taxon>
        <taxon>Burkholderiales</taxon>
        <taxon>Burkholderiaceae</taxon>
        <taxon>Burkholderia</taxon>
        <taxon>Burkholderia cepacia complex</taxon>
    </lineage>
</organism>